<sequence length="449" mass="51023">MHLIWENLIKNLILHWTGDFKGLGEGEESYILPKHIWQAVGAATAASGSTTPSAYGSRVPNIATDFSLCTADMWSFWTLYLGPVLLRRRFQQPKYFKHFVRLVCLLNICLQFEITKEQIVELRTGFIQWVQDYEKIYYQYSPERLSACPLTIHALLHIADSIEACGPVWCYWAFPMERYCGKLQPALRSRRFPYAALDRFVLEDAQLTQIKFTSGLTDELSLRTPKGLVPGMFQHPSYEDFILLPARQTGELAPSLMASVVAAIGTRIDSKDLRSIRKYVKSAVVEQWAKVRCMSEGDTIWASSLKNRQGDTRDATFVRYQMLVDVNERHRQQETILDLQTFYGQLQNIILLKFQDPTARRALGLTANALDIDVLIFAAIRTCNLGPNDPNLRGLDVHFYSTLGALQIVDLNCVQCLVARVKDVDQGWAIIDRSGSLVRAVVDDDDDDD</sequence>
<accession>A0A9P5YS45</accession>
<evidence type="ECO:0000313" key="2">
    <source>
        <dbReference type="Proteomes" id="UP000807469"/>
    </source>
</evidence>
<dbReference type="OrthoDB" id="6613063at2759"/>
<reference evidence="1" key="1">
    <citation type="submission" date="2020-11" db="EMBL/GenBank/DDBJ databases">
        <authorList>
            <consortium name="DOE Joint Genome Institute"/>
            <person name="Ahrendt S."/>
            <person name="Riley R."/>
            <person name="Andreopoulos W."/>
            <person name="Labutti K."/>
            <person name="Pangilinan J."/>
            <person name="Ruiz-Duenas F.J."/>
            <person name="Barrasa J.M."/>
            <person name="Sanchez-Garcia M."/>
            <person name="Camarero S."/>
            <person name="Miyauchi S."/>
            <person name="Serrano A."/>
            <person name="Linde D."/>
            <person name="Babiker R."/>
            <person name="Drula E."/>
            <person name="Ayuso-Fernandez I."/>
            <person name="Pacheco R."/>
            <person name="Padilla G."/>
            <person name="Ferreira P."/>
            <person name="Barriuso J."/>
            <person name="Kellner H."/>
            <person name="Castanera R."/>
            <person name="Alfaro M."/>
            <person name="Ramirez L."/>
            <person name="Pisabarro A.G."/>
            <person name="Kuo A."/>
            <person name="Tritt A."/>
            <person name="Lipzen A."/>
            <person name="He G."/>
            <person name="Yan M."/>
            <person name="Ng V."/>
            <person name="Cullen D."/>
            <person name="Martin F."/>
            <person name="Rosso M.-N."/>
            <person name="Henrissat B."/>
            <person name="Hibbett D."/>
            <person name="Martinez A.T."/>
            <person name="Grigoriev I.V."/>
        </authorList>
    </citation>
    <scope>NUCLEOTIDE SEQUENCE</scope>
    <source>
        <strain evidence="1">CIRM-BRFM 674</strain>
    </source>
</reference>
<keyword evidence="2" id="KW-1185">Reference proteome</keyword>
<evidence type="ECO:0000313" key="1">
    <source>
        <dbReference type="EMBL" id="KAF9474439.1"/>
    </source>
</evidence>
<comment type="caution">
    <text evidence="1">The sequence shown here is derived from an EMBL/GenBank/DDBJ whole genome shotgun (WGS) entry which is preliminary data.</text>
</comment>
<organism evidence="1 2">
    <name type="scientific">Pholiota conissans</name>
    <dbReference type="NCBI Taxonomy" id="109636"/>
    <lineage>
        <taxon>Eukaryota</taxon>
        <taxon>Fungi</taxon>
        <taxon>Dikarya</taxon>
        <taxon>Basidiomycota</taxon>
        <taxon>Agaricomycotina</taxon>
        <taxon>Agaricomycetes</taxon>
        <taxon>Agaricomycetidae</taxon>
        <taxon>Agaricales</taxon>
        <taxon>Agaricineae</taxon>
        <taxon>Strophariaceae</taxon>
        <taxon>Pholiota</taxon>
    </lineage>
</organism>
<proteinExistence type="predicted"/>
<dbReference type="AlphaFoldDB" id="A0A9P5YS45"/>
<dbReference type="Proteomes" id="UP000807469">
    <property type="component" value="Unassembled WGS sequence"/>
</dbReference>
<gene>
    <name evidence="1" type="ORF">BDN70DRAFT_815708</name>
</gene>
<name>A0A9P5YS45_9AGAR</name>
<evidence type="ECO:0008006" key="3">
    <source>
        <dbReference type="Google" id="ProtNLM"/>
    </source>
</evidence>
<dbReference type="PANTHER" id="PTHR46579">
    <property type="entry name" value="F5/8 TYPE C DOMAIN-CONTAINING PROTEIN-RELATED"/>
    <property type="match status" value="1"/>
</dbReference>
<dbReference type="EMBL" id="MU155379">
    <property type="protein sequence ID" value="KAF9474439.1"/>
    <property type="molecule type" value="Genomic_DNA"/>
</dbReference>
<protein>
    <recommendedName>
        <fullName evidence="3">Transposase</fullName>
    </recommendedName>
</protein>
<dbReference type="PANTHER" id="PTHR46579:SF1">
    <property type="entry name" value="F5_8 TYPE C DOMAIN-CONTAINING PROTEIN"/>
    <property type="match status" value="1"/>
</dbReference>